<dbReference type="EMBL" id="KX686749">
    <property type="protein sequence ID" value="AQM75598.1"/>
    <property type="molecule type" value="Genomic_DNA"/>
</dbReference>
<feature type="region of interest" description="Disordered" evidence="1">
    <location>
        <begin position="206"/>
        <end position="233"/>
    </location>
</feature>
<name>A0A1Q1PTN9_CAMCO</name>
<organism evidence="2">
    <name type="scientific">Campylobacter coli</name>
    <dbReference type="NCBI Taxonomy" id="195"/>
    <lineage>
        <taxon>Bacteria</taxon>
        <taxon>Pseudomonadati</taxon>
        <taxon>Campylobacterota</taxon>
        <taxon>Epsilonproteobacteria</taxon>
        <taxon>Campylobacterales</taxon>
        <taxon>Campylobacteraceae</taxon>
        <taxon>Campylobacter</taxon>
    </lineage>
</organism>
<accession>A0A1Q1PTN9</accession>
<reference evidence="2" key="1">
    <citation type="submission" date="2016-08" db="EMBL/GenBank/DDBJ databases">
        <authorList>
            <person name="Tang Y.T."/>
            <person name="Dai L."/>
            <person name="Sahin O."/>
            <person name="Wu Z."/>
            <person name="Zhang Q."/>
        </authorList>
    </citation>
    <scope>NUCLEOTIDE SEQUENCE</scope>
    <source>
        <strain evidence="2">Tx40</strain>
        <plasmid evidence="2">unnamed</plasmid>
    </source>
</reference>
<sequence length="233" mass="27085">MNEQGNYIQKKCKKQKTNHKFIKKGEKMAFGKLVNDKIVIDTNNALNYRSREGDIQQRKVDTALIDIIKEAGQVAAMEHGAVLFSAKVNEVWKNYFVNRDEKTHNIVLKPTNSQNRDDFIYINSNINEQGYFYYTINQKRESAKELIEGVGIVEHQNQDGTKSHYLETNVRLYNEELKRELKEKGNEFIAVISNAGIKVVNEAEMKAQKQEQQIQQTQEIKEPEKTQNQEFGR</sequence>
<evidence type="ECO:0000256" key="1">
    <source>
        <dbReference type="SAM" id="MobiDB-lite"/>
    </source>
</evidence>
<geneLocation type="plasmid" evidence="2">
    <name>unnamed</name>
</geneLocation>
<feature type="compositionally biased region" description="Basic and acidic residues" evidence="1">
    <location>
        <begin position="219"/>
        <end position="233"/>
    </location>
</feature>
<keyword evidence="2" id="KW-0614">Plasmid</keyword>
<proteinExistence type="predicted"/>
<reference evidence="2" key="2">
    <citation type="journal article" date="2017" name="J. Antimicrob. Chemother.">
        <title>Emergence of a plasmid-borne multidrug resistance gene cfr(C) in foodborne pathogen Campylobacter.</title>
        <authorList>
            <person name="Tang Y."/>
            <person name="Dai L."/>
            <person name="Sahin O."/>
            <person name="Wu Z."/>
            <person name="Liu M."/>
            <person name="Zhang Q."/>
        </authorList>
    </citation>
    <scope>NUCLEOTIDE SEQUENCE</scope>
    <source>
        <strain evidence="2">Tx40</strain>
        <plasmid evidence="2">unnamed</plasmid>
    </source>
</reference>
<dbReference type="AlphaFoldDB" id="A0A1Q1PTN9"/>
<evidence type="ECO:0000313" key="2">
    <source>
        <dbReference type="EMBL" id="AQM75598.1"/>
    </source>
</evidence>
<protein>
    <submittedName>
        <fullName evidence="2">Uncharacterized protein</fullName>
    </submittedName>
</protein>